<keyword evidence="3" id="KW-0597">Phosphoprotein</keyword>
<feature type="transmembrane region" description="Helical" evidence="10">
    <location>
        <begin position="140"/>
        <end position="157"/>
    </location>
</feature>
<feature type="compositionally biased region" description="Polar residues" evidence="9">
    <location>
        <begin position="369"/>
        <end position="380"/>
    </location>
</feature>
<keyword evidence="5" id="KW-0547">Nucleotide-binding</keyword>
<feature type="domain" description="Histidine kinase/HSP90-like ATPase" evidence="11">
    <location>
        <begin position="301"/>
        <end position="388"/>
    </location>
</feature>
<dbReference type="RefSeq" id="WP_219527824.1">
    <property type="nucleotide sequence ID" value="NZ_JAHKRM010000003.1"/>
</dbReference>
<feature type="transmembrane region" description="Helical" evidence="10">
    <location>
        <begin position="46"/>
        <end position="65"/>
    </location>
</feature>
<keyword evidence="14" id="KW-1185">Reference proteome</keyword>
<keyword evidence="8" id="KW-0902">Two-component regulatory system</keyword>
<name>A0ABW4G2F9_9ACTN</name>
<comment type="caution">
    <text evidence="13">The sequence shown here is derived from an EMBL/GenBank/DDBJ whole genome shotgun (WGS) entry which is preliminary data.</text>
</comment>
<keyword evidence="10" id="KW-0812">Transmembrane</keyword>
<reference evidence="14" key="1">
    <citation type="journal article" date="2019" name="Int. J. Syst. Evol. Microbiol.">
        <title>The Global Catalogue of Microorganisms (GCM) 10K type strain sequencing project: providing services to taxonomists for standard genome sequencing and annotation.</title>
        <authorList>
            <consortium name="The Broad Institute Genomics Platform"/>
            <consortium name="The Broad Institute Genome Sequencing Center for Infectious Disease"/>
            <person name="Wu L."/>
            <person name="Ma J."/>
        </authorList>
    </citation>
    <scope>NUCLEOTIDE SEQUENCE [LARGE SCALE GENOMIC DNA]</scope>
    <source>
        <strain evidence="14">CGMCC 1.15399</strain>
    </source>
</reference>
<evidence type="ECO:0000256" key="9">
    <source>
        <dbReference type="SAM" id="MobiDB-lite"/>
    </source>
</evidence>
<dbReference type="Pfam" id="PF02518">
    <property type="entry name" value="HATPase_c"/>
    <property type="match status" value="1"/>
</dbReference>
<gene>
    <name evidence="13" type="ORF">ACFSJ0_07505</name>
</gene>
<evidence type="ECO:0000313" key="13">
    <source>
        <dbReference type="EMBL" id="MFD1536873.1"/>
    </source>
</evidence>
<protein>
    <recommendedName>
        <fullName evidence="2">histidine kinase</fullName>
        <ecNumber evidence="2">2.7.13.3</ecNumber>
    </recommendedName>
</protein>
<evidence type="ECO:0000256" key="3">
    <source>
        <dbReference type="ARBA" id="ARBA00022553"/>
    </source>
</evidence>
<feature type="transmembrane region" description="Helical" evidence="10">
    <location>
        <begin position="109"/>
        <end position="128"/>
    </location>
</feature>
<dbReference type="InterPro" id="IPR011712">
    <property type="entry name" value="Sig_transdc_His_kin_sub3_dim/P"/>
</dbReference>
<feature type="domain" description="Signal transduction histidine kinase subgroup 3 dimerisation and phosphoacceptor" evidence="12">
    <location>
        <begin position="189"/>
        <end position="254"/>
    </location>
</feature>
<feature type="transmembrane region" description="Helical" evidence="10">
    <location>
        <begin position="85"/>
        <end position="102"/>
    </location>
</feature>
<dbReference type="Proteomes" id="UP001597097">
    <property type="component" value="Unassembled WGS sequence"/>
</dbReference>
<evidence type="ECO:0000256" key="7">
    <source>
        <dbReference type="ARBA" id="ARBA00022840"/>
    </source>
</evidence>
<organism evidence="13 14">
    <name type="scientific">Nonomuraea guangzhouensis</name>
    <dbReference type="NCBI Taxonomy" id="1291555"/>
    <lineage>
        <taxon>Bacteria</taxon>
        <taxon>Bacillati</taxon>
        <taxon>Actinomycetota</taxon>
        <taxon>Actinomycetes</taxon>
        <taxon>Streptosporangiales</taxon>
        <taxon>Streptosporangiaceae</taxon>
        <taxon>Nonomuraea</taxon>
    </lineage>
</organism>
<evidence type="ECO:0000259" key="11">
    <source>
        <dbReference type="Pfam" id="PF02518"/>
    </source>
</evidence>
<dbReference type="EMBL" id="JBHUCM010000007">
    <property type="protein sequence ID" value="MFD1536873.1"/>
    <property type="molecule type" value="Genomic_DNA"/>
</dbReference>
<evidence type="ECO:0000313" key="14">
    <source>
        <dbReference type="Proteomes" id="UP001597097"/>
    </source>
</evidence>
<keyword evidence="10" id="KW-0472">Membrane</keyword>
<evidence type="ECO:0000259" key="12">
    <source>
        <dbReference type="Pfam" id="PF07730"/>
    </source>
</evidence>
<dbReference type="PANTHER" id="PTHR24421:SF10">
    <property type="entry name" value="NITRATE_NITRITE SENSOR PROTEIN NARQ"/>
    <property type="match status" value="1"/>
</dbReference>
<keyword evidence="6 13" id="KW-0418">Kinase</keyword>
<evidence type="ECO:0000256" key="5">
    <source>
        <dbReference type="ARBA" id="ARBA00022741"/>
    </source>
</evidence>
<keyword evidence="7" id="KW-0067">ATP-binding</keyword>
<evidence type="ECO:0000256" key="8">
    <source>
        <dbReference type="ARBA" id="ARBA00023012"/>
    </source>
</evidence>
<sequence length="393" mass="41693">MFQHGRPQDADGVPDWVFLTLVACGQTFAISLIIAVGAPSSGYSGWGAYAFASGFGVLLLAHRAAPLAVLTTTILGIFTYYAMDYPPIGMAAPAAAALYFAAERRNIRWPLGAGVVLLAVSAFFRAVNEHQPGDVLSYDLLTNAALIACAIALASTVRSRHQLREQQEVIITLERERERDRLERAMQEERIGIARDLHDTIGHALAVVTVHANVAGEAVGRDDATVTRSLSNVTDATTRSLRELRATVSMLHSPARTGHGDRAPHTLEGIQTIIETARQAGLATRAELAADPARVPPTIATAAHRIAQEAVTNVIKHAGATTLTVTTRIEDDTLYLTIGDDGKATTEPSVGGRGIAGMRERAALLGGALSTSRSSTSGTAVSARLPLTREPRT</sequence>
<proteinExistence type="predicted"/>
<dbReference type="EC" id="2.7.13.3" evidence="2"/>
<evidence type="ECO:0000256" key="2">
    <source>
        <dbReference type="ARBA" id="ARBA00012438"/>
    </source>
</evidence>
<dbReference type="PANTHER" id="PTHR24421">
    <property type="entry name" value="NITRATE/NITRITE SENSOR PROTEIN NARX-RELATED"/>
    <property type="match status" value="1"/>
</dbReference>
<accession>A0ABW4G2F9</accession>
<comment type="catalytic activity">
    <reaction evidence="1">
        <text>ATP + protein L-histidine = ADP + protein N-phospho-L-histidine.</text>
        <dbReference type="EC" id="2.7.13.3"/>
    </reaction>
</comment>
<dbReference type="CDD" id="cd16917">
    <property type="entry name" value="HATPase_UhpB-NarQ-NarX-like"/>
    <property type="match status" value="1"/>
</dbReference>
<keyword evidence="4" id="KW-0808">Transferase</keyword>
<dbReference type="InterPro" id="IPR003594">
    <property type="entry name" value="HATPase_dom"/>
</dbReference>
<feature type="region of interest" description="Disordered" evidence="9">
    <location>
        <begin position="369"/>
        <end position="393"/>
    </location>
</feature>
<evidence type="ECO:0000256" key="6">
    <source>
        <dbReference type="ARBA" id="ARBA00022777"/>
    </source>
</evidence>
<dbReference type="InterPro" id="IPR050482">
    <property type="entry name" value="Sensor_HK_TwoCompSys"/>
</dbReference>
<evidence type="ECO:0000256" key="10">
    <source>
        <dbReference type="SAM" id="Phobius"/>
    </source>
</evidence>
<feature type="transmembrane region" description="Helical" evidence="10">
    <location>
        <begin position="16"/>
        <end position="39"/>
    </location>
</feature>
<evidence type="ECO:0000256" key="4">
    <source>
        <dbReference type="ARBA" id="ARBA00022679"/>
    </source>
</evidence>
<evidence type="ECO:0000256" key="1">
    <source>
        <dbReference type="ARBA" id="ARBA00000085"/>
    </source>
</evidence>
<keyword evidence="10" id="KW-1133">Transmembrane helix</keyword>
<dbReference type="GO" id="GO:0016301">
    <property type="term" value="F:kinase activity"/>
    <property type="evidence" value="ECO:0007669"/>
    <property type="project" value="UniProtKB-KW"/>
</dbReference>
<dbReference type="Pfam" id="PF07730">
    <property type="entry name" value="HisKA_3"/>
    <property type="match status" value="1"/>
</dbReference>